<evidence type="ECO:0000313" key="2">
    <source>
        <dbReference type="Proteomes" id="UP001054821"/>
    </source>
</evidence>
<evidence type="ECO:0000313" key="1">
    <source>
        <dbReference type="EMBL" id="KAI5323980.1"/>
    </source>
</evidence>
<dbReference type="InterPro" id="IPR053134">
    <property type="entry name" value="RNA-dir_DNA_polymerase"/>
</dbReference>
<dbReference type="PANTHER" id="PTHR24559">
    <property type="entry name" value="TRANSPOSON TY3-I GAG-POL POLYPROTEIN"/>
    <property type="match status" value="1"/>
</dbReference>
<dbReference type="Gene3D" id="3.30.70.270">
    <property type="match status" value="1"/>
</dbReference>
<dbReference type="EMBL" id="JAJFAZ020000006">
    <property type="protein sequence ID" value="KAI5323980.1"/>
    <property type="molecule type" value="Genomic_DNA"/>
</dbReference>
<comment type="caution">
    <text evidence="1">The sequence shown here is derived from an EMBL/GenBank/DDBJ whole genome shotgun (WGS) entry which is preliminary data.</text>
</comment>
<evidence type="ECO:0008006" key="3">
    <source>
        <dbReference type="Google" id="ProtNLM"/>
    </source>
</evidence>
<dbReference type="InterPro" id="IPR043128">
    <property type="entry name" value="Rev_trsase/Diguanyl_cyclase"/>
</dbReference>
<dbReference type="SUPFAM" id="SSF56672">
    <property type="entry name" value="DNA/RNA polymerases"/>
    <property type="match status" value="1"/>
</dbReference>
<accession>A0AAD4YWH6</accession>
<gene>
    <name evidence="1" type="ORF">L3X38_033053</name>
</gene>
<proteinExistence type="predicted"/>
<name>A0AAD4YWH6_PRUDU</name>
<protein>
    <recommendedName>
        <fullName evidence="3">Reverse transcriptase domain-containing protein</fullName>
    </recommendedName>
</protein>
<dbReference type="PANTHER" id="PTHR24559:SF444">
    <property type="entry name" value="REVERSE TRANSCRIPTASE DOMAIN-CONTAINING PROTEIN"/>
    <property type="match status" value="1"/>
</dbReference>
<sequence>MREFPDVFPEDIPGLPPHKEIKFTIELVSGTDPNVLGTVQNGTSRGAKVFTKIDLISRYHQLWIREENVPKTAFQTRYGHYEFFW</sequence>
<dbReference type="Gene3D" id="3.10.10.10">
    <property type="entry name" value="HIV Type 1 Reverse Transcriptase, subunit A, domain 1"/>
    <property type="match status" value="1"/>
</dbReference>
<dbReference type="Proteomes" id="UP001054821">
    <property type="component" value="Chromosome 6"/>
</dbReference>
<dbReference type="AlphaFoldDB" id="A0AAD4YWH6"/>
<organism evidence="1 2">
    <name type="scientific">Prunus dulcis</name>
    <name type="common">Almond</name>
    <name type="synonym">Amygdalus dulcis</name>
    <dbReference type="NCBI Taxonomy" id="3755"/>
    <lineage>
        <taxon>Eukaryota</taxon>
        <taxon>Viridiplantae</taxon>
        <taxon>Streptophyta</taxon>
        <taxon>Embryophyta</taxon>
        <taxon>Tracheophyta</taxon>
        <taxon>Spermatophyta</taxon>
        <taxon>Magnoliopsida</taxon>
        <taxon>eudicotyledons</taxon>
        <taxon>Gunneridae</taxon>
        <taxon>Pentapetalae</taxon>
        <taxon>rosids</taxon>
        <taxon>fabids</taxon>
        <taxon>Rosales</taxon>
        <taxon>Rosaceae</taxon>
        <taxon>Amygdaloideae</taxon>
        <taxon>Amygdaleae</taxon>
        <taxon>Prunus</taxon>
    </lineage>
</organism>
<dbReference type="InterPro" id="IPR043502">
    <property type="entry name" value="DNA/RNA_pol_sf"/>
</dbReference>
<keyword evidence="2" id="KW-1185">Reference proteome</keyword>
<reference evidence="1 2" key="1">
    <citation type="journal article" date="2022" name="G3 (Bethesda)">
        <title>Whole-genome sequence and methylome profiling of the almond [Prunus dulcis (Mill.) D.A. Webb] cultivar 'Nonpareil'.</title>
        <authorList>
            <person name="D'Amico-Willman K.M."/>
            <person name="Ouma W.Z."/>
            <person name="Meulia T."/>
            <person name="Sideli G.M."/>
            <person name="Gradziel T.M."/>
            <person name="Fresnedo-Ramirez J."/>
        </authorList>
    </citation>
    <scope>NUCLEOTIDE SEQUENCE [LARGE SCALE GENOMIC DNA]</scope>
    <source>
        <strain evidence="1">Clone GOH B32 T37-40</strain>
    </source>
</reference>